<evidence type="ECO:0000313" key="2">
    <source>
        <dbReference type="Proteomes" id="UP001589776"/>
    </source>
</evidence>
<dbReference type="Proteomes" id="UP001589776">
    <property type="component" value="Unassembled WGS sequence"/>
</dbReference>
<dbReference type="RefSeq" id="WP_377470000.1">
    <property type="nucleotide sequence ID" value="NZ_JBHLWN010000035.1"/>
</dbReference>
<protein>
    <submittedName>
        <fullName evidence="1">Uncharacterized protein</fullName>
    </submittedName>
</protein>
<evidence type="ECO:0000313" key="1">
    <source>
        <dbReference type="EMBL" id="MFC0212777.1"/>
    </source>
</evidence>
<accession>A0ABV6DJL1</accession>
<keyword evidence="2" id="KW-1185">Reference proteome</keyword>
<sequence>MGKREQIVQLIHDSGLGRIKHTLVNLLVDSIRAKPEICNDEEILIGESKLGGRPDVPTNLGGLPLRTIPSISLLKKKLIQ</sequence>
<reference evidence="1 2" key="1">
    <citation type="submission" date="2024-09" db="EMBL/GenBank/DDBJ databases">
        <authorList>
            <person name="Sun Q."/>
            <person name="Mori K."/>
        </authorList>
    </citation>
    <scope>NUCLEOTIDE SEQUENCE [LARGE SCALE GENOMIC DNA]</scope>
    <source>
        <strain evidence="1 2">CCM 7759</strain>
    </source>
</reference>
<gene>
    <name evidence="1" type="ORF">ACFFK0_09920</name>
</gene>
<comment type="caution">
    <text evidence="1">The sequence shown here is derived from an EMBL/GenBank/DDBJ whole genome shotgun (WGS) entry which is preliminary data.</text>
</comment>
<dbReference type="EMBL" id="JBHLWN010000035">
    <property type="protein sequence ID" value="MFC0212777.1"/>
    <property type="molecule type" value="Genomic_DNA"/>
</dbReference>
<proteinExistence type="predicted"/>
<organism evidence="1 2">
    <name type="scientific">Paenibacillus chartarius</name>
    <dbReference type="NCBI Taxonomy" id="747481"/>
    <lineage>
        <taxon>Bacteria</taxon>
        <taxon>Bacillati</taxon>
        <taxon>Bacillota</taxon>
        <taxon>Bacilli</taxon>
        <taxon>Bacillales</taxon>
        <taxon>Paenibacillaceae</taxon>
        <taxon>Paenibacillus</taxon>
    </lineage>
</organism>
<name>A0ABV6DJL1_9BACL</name>